<dbReference type="Proteomes" id="UP000598426">
    <property type="component" value="Unassembled WGS sequence"/>
</dbReference>
<dbReference type="PANTHER" id="PTHR44688">
    <property type="entry name" value="DNA-BINDING TRANSCRIPTIONAL ACTIVATOR DEVR_DOSR"/>
    <property type="match status" value="1"/>
</dbReference>
<keyword evidence="6" id="KW-1185">Reference proteome</keyword>
<evidence type="ECO:0000313" key="6">
    <source>
        <dbReference type="Proteomes" id="UP000598426"/>
    </source>
</evidence>
<dbReference type="EMBL" id="JACXZS010000006">
    <property type="protein sequence ID" value="MBD3942237.1"/>
    <property type="molecule type" value="Genomic_DNA"/>
</dbReference>
<organism evidence="5 6">
    <name type="scientific">Microbacterium helvum</name>
    <dbReference type="NCBI Taxonomy" id="2773713"/>
    <lineage>
        <taxon>Bacteria</taxon>
        <taxon>Bacillati</taxon>
        <taxon>Actinomycetota</taxon>
        <taxon>Actinomycetes</taxon>
        <taxon>Micrococcales</taxon>
        <taxon>Microbacteriaceae</taxon>
        <taxon>Microbacterium</taxon>
    </lineage>
</organism>
<sequence length="102" mass="11264">MLSLAEAAAEAVPWLRRRAETESDAVRDDAVLTTREREVLELLADGLTNKEIAARLHITTKTTMHHTGSIYRKLDVRGRAEATAYAFRHGLVSRPPDVGAVV</sequence>
<proteinExistence type="predicted"/>
<dbReference type="InterPro" id="IPR036388">
    <property type="entry name" value="WH-like_DNA-bd_sf"/>
</dbReference>
<dbReference type="InterPro" id="IPR000792">
    <property type="entry name" value="Tscrpt_reg_LuxR_C"/>
</dbReference>
<keyword evidence="3" id="KW-0804">Transcription</keyword>
<dbReference type="SMART" id="SM00421">
    <property type="entry name" value="HTH_LUXR"/>
    <property type="match status" value="1"/>
</dbReference>
<dbReference type="PRINTS" id="PR00038">
    <property type="entry name" value="HTHLUXR"/>
</dbReference>
<protein>
    <submittedName>
        <fullName evidence="5">Response regulator transcription factor</fullName>
    </submittedName>
</protein>
<keyword evidence="2" id="KW-0238">DNA-binding</keyword>
<dbReference type="PROSITE" id="PS50043">
    <property type="entry name" value="HTH_LUXR_2"/>
    <property type="match status" value="1"/>
</dbReference>
<dbReference type="SUPFAM" id="SSF46894">
    <property type="entry name" value="C-terminal effector domain of the bipartite response regulators"/>
    <property type="match status" value="1"/>
</dbReference>
<dbReference type="InterPro" id="IPR016032">
    <property type="entry name" value="Sig_transdc_resp-reg_C-effctor"/>
</dbReference>
<evidence type="ECO:0000256" key="2">
    <source>
        <dbReference type="ARBA" id="ARBA00023125"/>
    </source>
</evidence>
<evidence type="ECO:0000259" key="4">
    <source>
        <dbReference type="PROSITE" id="PS50043"/>
    </source>
</evidence>
<dbReference type="Pfam" id="PF00196">
    <property type="entry name" value="GerE"/>
    <property type="match status" value="1"/>
</dbReference>
<accession>A0ABR8NNJ2</accession>
<dbReference type="CDD" id="cd06170">
    <property type="entry name" value="LuxR_C_like"/>
    <property type="match status" value="1"/>
</dbReference>
<keyword evidence="1" id="KW-0805">Transcription regulation</keyword>
<evidence type="ECO:0000256" key="3">
    <source>
        <dbReference type="ARBA" id="ARBA00023163"/>
    </source>
</evidence>
<dbReference type="Gene3D" id="1.10.10.10">
    <property type="entry name" value="Winged helix-like DNA-binding domain superfamily/Winged helix DNA-binding domain"/>
    <property type="match status" value="1"/>
</dbReference>
<feature type="domain" description="HTH luxR-type" evidence="4">
    <location>
        <begin position="25"/>
        <end position="90"/>
    </location>
</feature>
<evidence type="ECO:0000256" key="1">
    <source>
        <dbReference type="ARBA" id="ARBA00023015"/>
    </source>
</evidence>
<name>A0ABR8NNJ2_9MICO</name>
<comment type="caution">
    <text evidence="5">The sequence shown here is derived from an EMBL/GenBank/DDBJ whole genome shotgun (WGS) entry which is preliminary data.</text>
</comment>
<evidence type="ECO:0000313" key="5">
    <source>
        <dbReference type="EMBL" id="MBD3942237.1"/>
    </source>
</evidence>
<dbReference type="PANTHER" id="PTHR44688:SF16">
    <property type="entry name" value="DNA-BINDING TRANSCRIPTIONAL ACTIVATOR DEVR_DOSR"/>
    <property type="match status" value="1"/>
</dbReference>
<reference evidence="5 6" key="1">
    <citation type="submission" date="2020-09" db="EMBL/GenBank/DDBJ databases">
        <title>Isolation and identification of active actinomycetes.</title>
        <authorList>
            <person name="Li X."/>
        </authorList>
    </citation>
    <scope>NUCLEOTIDE SEQUENCE [LARGE SCALE GENOMIC DNA]</scope>
    <source>
        <strain evidence="5 6">NEAU-LLC</strain>
    </source>
</reference>
<gene>
    <name evidence="5" type="ORF">IF188_11070</name>
</gene>